<name>A0ACC2GII6_DALPE</name>
<comment type="caution">
    <text evidence="1">The sequence shown here is derived from an EMBL/GenBank/DDBJ whole genome shotgun (WGS) entry which is preliminary data.</text>
</comment>
<gene>
    <name evidence="1" type="ORF">DPEC_G00149250</name>
</gene>
<dbReference type="Proteomes" id="UP001157502">
    <property type="component" value="Chromosome 12"/>
</dbReference>
<reference evidence="1" key="1">
    <citation type="submission" date="2021-05" db="EMBL/GenBank/DDBJ databases">
        <authorList>
            <person name="Pan Q."/>
            <person name="Jouanno E."/>
            <person name="Zahm M."/>
            <person name="Klopp C."/>
            <person name="Cabau C."/>
            <person name="Louis A."/>
            <person name="Berthelot C."/>
            <person name="Parey E."/>
            <person name="Roest Crollius H."/>
            <person name="Montfort J."/>
            <person name="Robinson-Rechavi M."/>
            <person name="Bouchez O."/>
            <person name="Lampietro C."/>
            <person name="Lopez Roques C."/>
            <person name="Donnadieu C."/>
            <person name="Postlethwait J."/>
            <person name="Bobe J."/>
            <person name="Dillon D."/>
            <person name="Chandos A."/>
            <person name="von Hippel F."/>
            <person name="Guiguen Y."/>
        </authorList>
    </citation>
    <scope>NUCLEOTIDE SEQUENCE</scope>
    <source>
        <strain evidence="1">YG-Jan2019</strain>
    </source>
</reference>
<accession>A0ACC2GII6</accession>
<protein>
    <submittedName>
        <fullName evidence="1">Uncharacterized protein</fullName>
    </submittedName>
</protein>
<evidence type="ECO:0000313" key="1">
    <source>
        <dbReference type="EMBL" id="KAJ8003524.1"/>
    </source>
</evidence>
<dbReference type="EMBL" id="CM055739">
    <property type="protein sequence ID" value="KAJ8003524.1"/>
    <property type="molecule type" value="Genomic_DNA"/>
</dbReference>
<sequence>MLHVWTLFFFIFPCLFPGDFYCTHLHSLLLAVPPCMFTSAGGVCLSVSLGDWLDFPSIHQANRMPPSSPF</sequence>
<evidence type="ECO:0000313" key="2">
    <source>
        <dbReference type="Proteomes" id="UP001157502"/>
    </source>
</evidence>
<keyword evidence="2" id="KW-1185">Reference proteome</keyword>
<organism evidence="1 2">
    <name type="scientific">Dallia pectoralis</name>
    <name type="common">Alaska blackfish</name>
    <dbReference type="NCBI Taxonomy" id="75939"/>
    <lineage>
        <taxon>Eukaryota</taxon>
        <taxon>Metazoa</taxon>
        <taxon>Chordata</taxon>
        <taxon>Craniata</taxon>
        <taxon>Vertebrata</taxon>
        <taxon>Euteleostomi</taxon>
        <taxon>Actinopterygii</taxon>
        <taxon>Neopterygii</taxon>
        <taxon>Teleostei</taxon>
        <taxon>Protacanthopterygii</taxon>
        <taxon>Esociformes</taxon>
        <taxon>Umbridae</taxon>
        <taxon>Dallia</taxon>
    </lineage>
</organism>
<proteinExistence type="predicted"/>